<dbReference type="SUPFAM" id="SSF56112">
    <property type="entry name" value="Protein kinase-like (PK-like)"/>
    <property type="match status" value="1"/>
</dbReference>
<feature type="domain" description="PI3K/PI4K catalytic" evidence="6">
    <location>
        <begin position="638"/>
        <end position="914"/>
    </location>
</feature>
<dbReference type="GO" id="GO:0005737">
    <property type="term" value="C:cytoplasm"/>
    <property type="evidence" value="ECO:0007669"/>
    <property type="project" value="TreeGrafter"/>
</dbReference>
<comment type="caution">
    <text evidence="7">The sequence shown here is derived from an EMBL/GenBank/DDBJ whole genome shotgun (WGS) entry which is preliminary data.</text>
</comment>
<feature type="region of interest" description="Disordered" evidence="5">
    <location>
        <begin position="203"/>
        <end position="246"/>
    </location>
</feature>
<dbReference type="PROSITE" id="PS50290">
    <property type="entry name" value="PI3_4_KINASE_3"/>
    <property type="match status" value="1"/>
</dbReference>
<feature type="compositionally biased region" description="Polar residues" evidence="5">
    <location>
        <begin position="471"/>
        <end position="491"/>
    </location>
</feature>
<dbReference type="PROSITE" id="PS00916">
    <property type="entry name" value="PI3_4_KINASE_2"/>
    <property type="match status" value="1"/>
</dbReference>
<organism evidence="7 8">
    <name type="scientific">Triparma laevis f. longispina</name>
    <dbReference type="NCBI Taxonomy" id="1714387"/>
    <lineage>
        <taxon>Eukaryota</taxon>
        <taxon>Sar</taxon>
        <taxon>Stramenopiles</taxon>
        <taxon>Ochrophyta</taxon>
        <taxon>Bolidophyceae</taxon>
        <taxon>Parmales</taxon>
        <taxon>Triparmaceae</taxon>
        <taxon>Triparma</taxon>
    </lineage>
</organism>
<dbReference type="Gene3D" id="1.10.1070.11">
    <property type="entry name" value="Phosphatidylinositol 3-/4-kinase, catalytic domain"/>
    <property type="match status" value="1"/>
</dbReference>
<feature type="region of interest" description="Disordered" evidence="5">
    <location>
        <begin position="1"/>
        <end position="33"/>
    </location>
</feature>
<dbReference type="InterPro" id="IPR015433">
    <property type="entry name" value="PI3/4_kinase"/>
</dbReference>
<dbReference type="InterPro" id="IPR000403">
    <property type="entry name" value="PI3/4_kinase_cat_dom"/>
</dbReference>
<dbReference type="GO" id="GO:0004430">
    <property type="term" value="F:1-phosphatidylinositol 4-kinase activity"/>
    <property type="evidence" value="ECO:0007669"/>
    <property type="project" value="UniProtKB-EC"/>
</dbReference>
<evidence type="ECO:0000313" key="7">
    <source>
        <dbReference type="EMBL" id="GMH51293.1"/>
    </source>
</evidence>
<reference evidence="8" key="1">
    <citation type="journal article" date="2023" name="Commun. Biol.">
        <title>Genome analysis of Parmales, the sister group of diatoms, reveals the evolutionary specialization of diatoms from phago-mixotrophs to photoautotrophs.</title>
        <authorList>
            <person name="Ban H."/>
            <person name="Sato S."/>
            <person name="Yoshikawa S."/>
            <person name="Yamada K."/>
            <person name="Nakamura Y."/>
            <person name="Ichinomiya M."/>
            <person name="Sato N."/>
            <person name="Blanc-Mathieu R."/>
            <person name="Endo H."/>
            <person name="Kuwata A."/>
            <person name="Ogata H."/>
        </authorList>
    </citation>
    <scope>NUCLEOTIDE SEQUENCE [LARGE SCALE GENOMIC DNA]</scope>
    <source>
        <strain evidence="8">NIES 3700</strain>
    </source>
</reference>
<dbReference type="AlphaFoldDB" id="A0A9W6ZHR9"/>
<dbReference type="InterPro" id="IPR018936">
    <property type="entry name" value="PI3/4_kinase_CS"/>
</dbReference>
<dbReference type="GO" id="GO:0046854">
    <property type="term" value="P:phosphatidylinositol phosphate biosynthetic process"/>
    <property type="evidence" value="ECO:0007669"/>
    <property type="project" value="InterPro"/>
</dbReference>
<dbReference type="SMART" id="SM00146">
    <property type="entry name" value="PI3Kc"/>
    <property type="match status" value="1"/>
</dbReference>
<dbReference type="Gene3D" id="3.30.1010.10">
    <property type="entry name" value="Phosphatidylinositol 3-kinase Catalytic Subunit, Chain A, domain 4"/>
    <property type="match status" value="1"/>
</dbReference>
<protein>
    <recommendedName>
        <fullName evidence="2">1-phosphatidylinositol 4-kinase</fullName>
        <ecNumber evidence="2">2.7.1.67</ecNumber>
    </recommendedName>
</protein>
<dbReference type="PANTHER" id="PTHR10048:SF22">
    <property type="entry name" value="PHOSPHATIDYLINOSITOL 4-KINASE BETA"/>
    <property type="match status" value="1"/>
</dbReference>
<feature type="compositionally biased region" description="Acidic residues" evidence="5">
    <location>
        <begin position="618"/>
        <end position="631"/>
    </location>
</feature>
<gene>
    <name evidence="7" type="ORF">TrLO_g8365</name>
</gene>
<dbReference type="InterPro" id="IPR057754">
    <property type="entry name" value="PI4-kinase_beta/PIK1_cat"/>
</dbReference>
<evidence type="ECO:0000313" key="8">
    <source>
        <dbReference type="Proteomes" id="UP001165122"/>
    </source>
</evidence>
<dbReference type="InterPro" id="IPR036940">
    <property type="entry name" value="PI3/4_kinase_cat_sf"/>
</dbReference>
<feature type="region of interest" description="Disordered" evidence="5">
    <location>
        <begin position="557"/>
        <end position="634"/>
    </location>
</feature>
<keyword evidence="4" id="KW-0418">Kinase</keyword>
<proteinExistence type="predicted"/>
<dbReference type="Pfam" id="PF00454">
    <property type="entry name" value="PI3_PI4_kinase"/>
    <property type="match status" value="1"/>
</dbReference>
<dbReference type="GO" id="GO:0048015">
    <property type="term" value="P:phosphatidylinositol-mediated signaling"/>
    <property type="evidence" value="ECO:0007669"/>
    <property type="project" value="TreeGrafter"/>
</dbReference>
<evidence type="ECO:0000256" key="3">
    <source>
        <dbReference type="ARBA" id="ARBA00022679"/>
    </source>
</evidence>
<name>A0A9W6ZHR9_9STRA</name>
<dbReference type="EC" id="2.7.1.67" evidence="2"/>
<evidence type="ECO:0000256" key="5">
    <source>
        <dbReference type="SAM" id="MobiDB-lite"/>
    </source>
</evidence>
<evidence type="ECO:0000256" key="4">
    <source>
        <dbReference type="ARBA" id="ARBA00022777"/>
    </source>
</evidence>
<feature type="compositionally biased region" description="Polar residues" evidence="5">
    <location>
        <begin position="569"/>
        <end position="588"/>
    </location>
</feature>
<sequence>MGNQIQSCIADGALSPHDPNSHMEMKAGNGGKSEWKRDWQEHLVRLQKSVRELVAEGHDNVSDNAKIFHALMQLYAHKDIISDLYTLCETDNGLRAMTFYVPQLATFLMKGGFEHSEKLQQLFLHISARDPRFAHRLMWFLLAFCSYDEANPHEQSLMLAIEANGGVSVEKLANLLKAKMKTPETDKSAVVVEDVGIVDSVYNRSPNNSDAPLPKTPDTVLTDLTNEGQGLGLPSPPMVESSSNPPPVPANTILSPIRGSVAAANRRSSLTHHSPGHFKELLHFTEGLTSLSDSLRLLPGYERSNSLKQGLAELGDSYLPSNYLYLPLQVTFRGNINDNSGTQNFHNIVGLHGEESIVFSTKERCPYLVTLEIVDVSQTDPAEDEVEGEDGTILRRVSDGAERPTIDVYQERLTKWWENRKTEFEEFAKESLDKYNNNNTNKKADQMNQTDSAYSVKSLDDRNPNNPDPNSSVGNFNDDGQQRATRSSSAPSLDRDVSMSSTRSSFNDLGQWETFEIADDADKNLNKKGLAQGKGSKSDFGGLADCIMIDDALFGAEGQINPNPKPDLNSAQKEPSTPDRSYTTSGYENDSEDLTPIKPQKKNLEESGRQGSGLLSETETDHDDIESDQEPEPLLFSESWQEKEARIRAESSYGHLPGWRLVPIIVKAYDDLRQEQMVAQIVKAIGNILKEAKVPVYTRPYDIIATQLGGTGGLIEAVPDTVSIDSLKRRDPSFTTLDDFFVRHFGRGVRSSQGYRKARRNFVASMAGYAVICYLLQIKDRHNGNILLDNEGHIVHIDWGFVFMSSPGKNLNFEAAPFKLTSEFVALMGGSRSSSFRRFRRLTARAFLELRKRREEIILLVEMLSIGNEDLECFRKRPQAAIAALRERFRPDLTNDNALIRYVDGLINQSLSNWSTKWYDEYQMCCVGIAA</sequence>
<dbReference type="InterPro" id="IPR011009">
    <property type="entry name" value="Kinase-like_dom_sf"/>
</dbReference>
<dbReference type="OrthoDB" id="10264149at2759"/>
<evidence type="ECO:0000256" key="1">
    <source>
        <dbReference type="ARBA" id="ARBA00001686"/>
    </source>
</evidence>
<comment type="catalytic activity">
    <reaction evidence="1">
        <text>a 1,2-diacyl-sn-glycero-3-phospho-(1D-myo-inositol) + ATP = a 1,2-diacyl-sn-glycero-3-phospho-(1D-myo-inositol 4-phosphate) + ADP + H(+)</text>
        <dbReference type="Rhea" id="RHEA:19877"/>
        <dbReference type="ChEBI" id="CHEBI:15378"/>
        <dbReference type="ChEBI" id="CHEBI:30616"/>
        <dbReference type="ChEBI" id="CHEBI:57880"/>
        <dbReference type="ChEBI" id="CHEBI:58178"/>
        <dbReference type="ChEBI" id="CHEBI:456216"/>
        <dbReference type="EC" id="2.7.1.67"/>
    </reaction>
</comment>
<evidence type="ECO:0000259" key="6">
    <source>
        <dbReference type="PROSITE" id="PS50290"/>
    </source>
</evidence>
<accession>A0A9W6ZHR9</accession>
<feature type="region of interest" description="Disordered" evidence="5">
    <location>
        <begin position="456"/>
        <end position="505"/>
    </location>
</feature>
<evidence type="ECO:0000256" key="2">
    <source>
        <dbReference type="ARBA" id="ARBA00012169"/>
    </source>
</evidence>
<dbReference type="CDD" id="cd05168">
    <property type="entry name" value="PI4Kc_III_beta"/>
    <property type="match status" value="1"/>
</dbReference>
<dbReference type="FunFam" id="1.10.1070.11:FF:000016">
    <property type="entry name" value="PIK1p Phosphatidylinositol 4-kinase"/>
    <property type="match status" value="1"/>
</dbReference>
<dbReference type="EMBL" id="BRXW01000402">
    <property type="protein sequence ID" value="GMH51293.1"/>
    <property type="molecule type" value="Genomic_DNA"/>
</dbReference>
<keyword evidence="3" id="KW-0808">Transferase</keyword>
<dbReference type="PANTHER" id="PTHR10048">
    <property type="entry name" value="PHOSPHATIDYLINOSITOL KINASE"/>
    <property type="match status" value="1"/>
</dbReference>
<dbReference type="PROSITE" id="PS00915">
    <property type="entry name" value="PI3_4_KINASE_1"/>
    <property type="match status" value="1"/>
</dbReference>
<dbReference type="GO" id="GO:0016020">
    <property type="term" value="C:membrane"/>
    <property type="evidence" value="ECO:0007669"/>
    <property type="project" value="TreeGrafter"/>
</dbReference>
<dbReference type="Proteomes" id="UP001165122">
    <property type="component" value="Unassembled WGS sequence"/>
</dbReference>
<keyword evidence="8" id="KW-1185">Reference proteome</keyword>